<evidence type="ECO:0000313" key="2">
    <source>
        <dbReference type="Proteomes" id="UP000676336"/>
    </source>
</evidence>
<evidence type="ECO:0000313" key="1">
    <source>
        <dbReference type="EMBL" id="CAF4161323.1"/>
    </source>
</evidence>
<gene>
    <name evidence="1" type="ORF">SMN809_LOCUS20199</name>
</gene>
<protein>
    <submittedName>
        <fullName evidence="1">Uncharacterized protein</fullName>
    </submittedName>
</protein>
<accession>A0A8S2RHP2</accession>
<dbReference type="AlphaFoldDB" id="A0A8S2RHP2"/>
<name>A0A8S2RHP2_9BILA</name>
<sequence length="77" mass="9183">MQKIQEELKQMDESMEAILRGNVLPIDKWRLLFQIQAHLYRFELLFDTFNNDSNLMINEITNKNINPAKTNISMKKL</sequence>
<organism evidence="1 2">
    <name type="scientific">Rotaria magnacalcarata</name>
    <dbReference type="NCBI Taxonomy" id="392030"/>
    <lineage>
        <taxon>Eukaryota</taxon>
        <taxon>Metazoa</taxon>
        <taxon>Spiralia</taxon>
        <taxon>Gnathifera</taxon>
        <taxon>Rotifera</taxon>
        <taxon>Eurotatoria</taxon>
        <taxon>Bdelloidea</taxon>
        <taxon>Philodinida</taxon>
        <taxon>Philodinidae</taxon>
        <taxon>Rotaria</taxon>
    </lineage>
</organism>
<dbReference type="EMBL" id="CAJOBI010011777">
    <property type="protein sequence ID" value="CAF4161323.1"/>
    <property type="molecule type" value="Genomic_DNA"/>
</dbReference>
<dbReference type="Proteomes" id="UP000676336">
    <property type="component" value="Unassembled WGS sequence"/>
</dbReference>
<reference evidence="1" key="1">
    <citation type="submission" date="2021-02" db="EMBL/GenBank/DDBJ databases">
        <authorList>
            <person name="Nowell W R."/>
        </authorList>
    </citation>
    <scope>NUCLEOTIDE SEQUENCE</scope>
</reference>
<feature type="non-terminal residue" evidence="1">
    <location>
        <position position="77"/>
    </location>
</feature>
<comment type="caution">
    <text evidence="1">The sequence shown here is derived from an EMBL/GenBank/DDBJ whole genome shotgun (WGS) entry which is preliminary data.</text>
</comment>
<proteinExistence type="predicted"/>